<dbReference type="RefSeq" id="WP_283427797.1">
    <property type="nucleotide sequence ID" value="NZ_FXTY01000011.1"/>
</dbReference>
<dbReference type="Proteomes" id="UP001157961">
    <property type="component" value="Unassembled WGS sequence"/>
</dbReference>
<dbReference type="SUPFAM" id="SSF55729">
    <property type="entry name" value="Acyl-CoA N-acyltransferases (Nat)"/>
    <property type="match status" value="1"/>
</dbReference>
<evidence type="ECO:0000313" key="3">
    <source>
        <dbReference type="Proteomes" id="UP001157961"/>
    </source>
</evidence>
<dbReference type="Gene3D" id="3.40.630.30">
    <property type="match status" value="1"/>
</dbReference>
<accession>A0ABY1PJI5</accession>
<name>A0ABY1PJI5_9RHOB</name>
<dbReference type="InterPro" id="IPR000182">
    <property type="entry name" value="GNAT_dom"/>
</dbReference>
<organism evidence="2 3">
    <name type="scientific">Shimia sagamensis</name>
    <dbReference type="NCBI Taxonomy" id="1566352"/>
    <lineage>
        <taxon>Bacteria</taxon>
        <taxon>Pseudomonadati</taxon>
        <taxon>Pseudomonadota</taxon>
        <taxon>Alphaproteobacteria</taxon>
        <taxon>Rhodobacterales</taxon>
        <taxon>Roseobacteraceae</taxon>
    </lineage>
</organism>
<dbReference type="EMBL" id="FXTY01000011">
    <property type="protein sequence ID" value="SMP35094.1"/>
    <property type="molecule type" value="Genomic_DNA"/>
</dbReference>
<protein>
    <submittedName>
        <fullName evidence="2">Acetyltransferase (GNAT) domain-containing protein</fullName>
    </submittedName>
</protein>
<feature type="domain" description="N-acetyltransferase" evidence="1">
    <location>
        <begin position="1"/>
        <end position="152"/>
    </location>
</feature>
<reference evidence="2 3" key="1">
    <citation type="submission" date="2017-05" db="EMBL/GenBank/DDBJ databases">
        <authorList>
            <person name="Varghese N."/>
            <person name="Submissions S."/>
        </authorList>
    </citation>
    <scope>NUCLEOTIDE SEQUENCE [LARGE SCALE GENOMIC DNA]</scope>
    <source>
        <strain evidence="2 3">DSM 29734</strain>
    </source>
</reference>
<evidence type="ECO:0000259" key="1">
    <source>
        <dbReference type="PROSITE" id="PS51186"/>
    </source>
</evidence>
<keyword evidence="3" id="KW-1185">Reference proteome</keyword>
<gene>
    <name evidence="2" type="ORF">SAMN06265373_1116</name>
</gene>
<comment type="caution">
    <text evidence="2">The sequence shown here is derived from an EMBL/GenBank/DDBJ whole genome shotgun (WGS) entry which is preliminary data.</text>
</comment>
<dbReference type="Pfam" id="PF13420">
    <property type="entry name" value="Acetyltransf_4"/>
    <property type="match status" value="1"/>
</dbReference>
<dbReference type="PROSITE" id="PS51186">
    <property type="entry name" value="GNAT"/>
    <property type="match status" value="1"/>
</dbReference>
<proteinExistence type="predicted"/>
<dbReference type="InterPro" id="IPR016181">
    <property type="entry name" value="Acyl_CoA_acyltransferase"/>
</dbReference>
<evidence type="ECO:0000313" key="2">
    <source>
        <dbReference type="EMBL" id="SMP35094.1"/>
    </source>
</evidence>
<sequence>MIIRLAKESDTESLRKIQKQLTASGKHKRSDTAALILYYYLQNANKALCYLAEEKGKLLGFQSLQRAEFDNPWGVKPGWGIVGTHVSPLSANRDIGRILFNETCKAASIASLPMLDATIAADDPVSLSYYDVMGFKTYRTPGNLISKYYKVD</sequence>